<keyword evidence="1" id="KW-0812">Transmembrane</keyword>
<gene>
    <name evidence="2" type="ORF">CIT292_09480</name>
</gene>
<accession>D4BFB3</accession>
<keyword evidence="1" id="KW-0472">Membrane</keyword>
<evidence type="ECO:0000313" key="2">
    <source>
        <dbReference type="EMBL" id="EFE07592.1"/>
    </source>
</evidence>
<sequence>MGNDATPKLPVLVVIFLIFPLKKIAQLPILFSPLCGYWPRG</sequence>
<dbReference type="AlphaFoldDB" id="D4BFB3"/>
<feature type="transmembrane region" description="Helical" evidence="1">
    <location>
        <begin position="12"/>
        <end position="38"/>
    </location>
</feature>
<proteinExistence type="predicted"/>
<dbReference type="HOGENOM" id="CLU_3267762_0_0_6"/>
<name>D4BFB3_9ENTR</name>
<dbReference type="EMBL" id="ABWL02000016">
    <property type="protein sequence ID" value="EFE07592.1"/>
    <property type="molecule type" value="Genomic_DNA"/>
</dbReference>
<reference evidence="2 3" key="1">
    <citation type="submission" date="2010-02" db="EMBL/GenBank/DDBJ databases">
        <authorList>
            <person name="Weinstock G."/>
            <person name="Sodergren E."/>
            <person name="Clifton S."/>
            <person name="Fulton L."/>
            <person name="Fulton B."/>
            <person name="Courtney L."/>
            <person name="Fronick C."/>
            <person name="Harrison M."/>
            <person name="Strong C."/>
            <person name="Farmer C."/>
            <person name="Delahaunty K."/>
            <person name="Markovic C."/>
            <person name="Hall O."/>
            <person name="Minx P."/>
            <person name="Tomlinson C."/>
            <person name="Mitreva M."/>
            <person name="Nelson J."/>
            <person name="Hou S."/>
            <person name="Wollam A."/>
            <person name="Pepin K.H."/>
            <person name="Johnson M."/>
            <person name="Bhonagiri V."/>
            <person name="Zhang X."/>
            <person name="Suruliraj S."/>
            <person name="Warren W."/>
            <person name="Chinwalla A."/>
            <person name="Mardis E.R."/>
            <person name="Wilson R.K."/>
        </authorList>
    </citation>
    <scope>NUCLEOTIDE SEQUENCE [LARGE SCALE GENOMIC DNA]</scope>
    <source>
        <strain evidence="2 3">ATCC 29220</strain>
    </source>
</reference>
<dbReference type="Proteomes" id="UP000003880">
    <property type="component" value="Unassembled WGS sequence"/>
</dbReference>
<keyword evidence="1" id="KW-1133">Transmembrane helix</keyword>
<evidence type="ECO:0000313" key="3">
    <source>
        <dbReference type="Proteomes" id="UP000003880"/>
    </source>
</evidence>
<comment type="caution">
    <text evidence="2">The sequence shown here is derived from an EMBL/GenBank/DDBJ whole genome shotgun (WGS) entry which is preliminary data.</text>
</comment>
<evidence type="ECO:0000256" key="1">
    <source>
        <dbReference type="SAM" id="Phobius"/>
    </source>
</evidence>
<protein>
    <submittedName>
        <fullName evidence="2">Uncharacterized protein</fullName>
    </submittedName>
</protein>
<organism evidence="2 3">
    <name type="scientific">Citrobacter youngae ATCC 29220</name>
    <dbReference type="NCBI Taxonomy" id="500640"/>
    <lineage>
        <taxon>Bacteria</taxon>
        <taxon>Pseudomonadati</taxon>
        <taxon>Pseudomonadota</taxon>
        <taxon>Gammaproteobacteria</taxon>
        <taxon>Enterobacterales</taxon>
        <taxon>Enterobacteriaceae</taxon>
        <taxon>Citrobacter</taxon>
        <taxon>Citrobacter freundii complex</taxon>
    </lineage>
</organism>